<proteinExistence type="predicted"/>
<evidence type="ECO:0000313" key="4">
    <source>
        <dbReference type="Proteomes" id="UP000515947"/>
    </source>
</evidence>
<feature type="transmembrane region" description="Helical" evidence="2">
    <location>
        <begin position="20"/>
        <end position="42"/>
    </location>
</feature>
<feature type="transmembrane region" description="Helical" evidence="2">
    <location>
        <begin position="48"/>
        <end position="69"/>
    </location>
</feature>
<organism evidence="3 4">
    <name type="scientific">Nocardioides mesophilus</name>
    <dbReference type="NCBI Taxonomy" id="433659"/>
    <lineage>
        <taxon>Bacteria</taxon>
        <taxon>Bacillati</taxon>
        <taxon>Actinomycetota</taxon>
        <taxon>Actinomycetes</taxon>
        <taxon>Propionibacteriales</taxon>
        <taxon>Nocardioidaceae</taxon>
        <taxon>Nocardioides</taxon>
    </lineage>
</organism>
<dbReference type="AlphaFoldDB" id="A0A7G9R8N5"/>
<keyword evidence="2" id="KW-1133">Transmembrane helix</keyword>
<dbReference type="Proteomes" id="UP000515947">
    <property type="component" value="Chromosome"/>
</dbReference>
<reference evidence="3 4" key="1">
    <citation type="submission" date="2020-08" db="EMBL/GenBank/DDBJ databases">
        <title>Genome sequence of Nocardioides mesophilus KACC 16243T.</title>
        <authorList>
            <person name="Hyun D.-W."/>
            <person name="Bae J.-W."/>
        </authorList>
    </citation>
    <scope>NUCLEOTIDE SEQUENCE [LARGE SCALE GENOMIC DNA]</scope>
    <source>
        <strain evidence="3 4">KACC 16243</strain>
    </source>
</reference>
<dbReference type="EMBL" id="CP060713">
    <property type="protein sequence ID" value="QNN51960.1"/>
    <property type="molecule type" value="Genomic_DNA"/>
</dbReference>
<evidence type="ECO:0000256" key="1">
    <source>
        <dbReference type="SAM" id="MobiDB-lite"/>
    </source>
</evidence>
<feature type="transmembrane region" description="Helical" evidence="2">
    <location>
        <begin position="81"/>
        <end position="102"/>
    </location>
</feature>
<feature type="transmembrane region" description="Helical" evidence="2">
    <location>
        <begin position="114"/>
        <end position="135"/>
    </location>
</feature>
<name>A0A7G9R8N5_9ACTN</name>
<feature type="region of interest" description="Disordered" evidence="1">
    <location>
        <begin position="145"/>
        <end position="178"/>
    </location>
</feature>
<dbReference type="KEGG" id="nmes:H9L09_15760"/>
<evidence type="ECO:0008006" key="5">
    <source>
        <dbReference type="Google" id="ProtNLM"/>
    </source>
</evidence>
<evidence type="ECO:0000313" key="3">
    <source>
        <dbReference type="EMBL" id="QNN51960.1"/>
    </source>
</evidence>
<keyword evidence="4" id="KW-1185">Reference proteome</keyword>
<sequence length="178" mass="17585">MTTAPRISGSGKRPGSIGPVVRRALSVTFLIGLVAAVAGGVLGGAPALVGALIGAAMVALFFGLGALVLDVVAGLAPAMSLLVALMTYTLKVVLVGLTFVALSRSGALEGSVDGRWLGGTVIAATIGWLAAQVLASTRARIPVYDLPETPGPSSASSRESRPGRGPGGVSGPTRASAR</sequence>
<gene>
    <name evidence="3" type="ORF">H9L09_15760</name>
</gene>
<keyword evidence="2" id="KW-0812">Transmembrane</keyword>
<dbReference type="RefSeq" id="WP_187577803.1">
    <property type="nucleotide sequence ID" value="NZ_CP060713.1"/>
</dbReference>
<accession>A0A7G9R8N5</accession>
<protein>
    <recommendedName>
        <fullName evidence="5">ATP synthase protein I</fullName>
    </recommendedName>
</protein>
<evidence type="ECO:0000256" key="2">
    <source>
        <dbReference type="SAM" id="Phobius"/>
    </source>
</evidence>
<keyword evidence="2" id="KW-0472">Membrane</keyword>